<feature type="region of interest" description="Disordered" evidence="1">
    <location>
        <begin position="242"/>
        <end position="303"/>
    </location>
</feature>
<feature type="region of interest" description="Disordered" evidence="1">
    <location>
        <begin position="1"/>
        <end position="66"/>
    </location>
</feature>
<feature type="compositionally biased region" description="Basic and acidic residues" evidence="1">
    <location>
        <begin position="139"/>
        <end position="148"/>
    </location>
</feature>
<dbReference type="EMBL" id="KZ678135">
    <property type="protein sequence ID" value="PSN67082.1"/>
    <property type="molecule type" value="Genomic_DNA"/>
</dbReference>
<name>A0A2T2NNR4_CORCC</name>
<proteinExistence type="predicted"/>
<dbReference type="OrthoDB" id="9442762at2759"/>
<keyword evidence="2" id="KW-0472">Membrane</keyword>
<feature type="compositionally biased region" description="Basic and acidic residues" evidence="1">
    <location>
        <begin position="113"/>
        <end position="122"/>
    </location>
</feature>
<dbReference type="AlphaFoldDB" id="A0A2T2NNR4"/>
<feature type="region of interest" description="Disordered" evidence="1">
    <location>
        <begin position="104"/>
        <end position="155"/>
    </location>
</feature>
<feature type="compositionally biased region" description="Basic residues" evidence="1">
    <location>
        <begin position="382"/>
        <end position="395"/>
    </location>
</feature>
<feature type="compositionally biased region" description="Polar residues" evidence="1">
    <location>
        <begin position="1"/>
        <end position="19"/>
    </location>
</feature>
<feature type="compositionally biased region" description="Low complexity" evidence="1">
    <location>
        <begin position="353"/>
        <end position="366"/>
    </location>
</feature>
<accession>A0A2T2NNR4</accession>
<feature type="transmembrane region" description="Helical" evidence="2">
    <location>
        <begin position="73"/>
        <end position="96"/>
    </location>
</feature>
<evidence type="ECO:0000256" key="2">
    <source>
        <dbReference type="SAM" id="Phobius"/>
    </source>
</evidence>
<keyword evidence="2" id="KW-0812">Transmembrane</keyword>
<sequence>MSNTTTMRSQVSRAPTSASSREDLTLVTANADATTRPRDGPERTTLSVDDYFPTTAPINGEGETTGGLDTASIIGIGVGCAVFIIILTTVVGILCYRRKRQKEMSWHASQIEPRPDSNDSHATETMSPPPSSGNRLKRTTTETSREELYTQAKPIDISSLELGEVEASSSRDWQSQTQNQNPYTIDVQINNSRFFEESLSRQQSLRRGPSPIPRSLTPGPTVIEEDHSTEMLNKPTQEYAMNTQHLTPPPPSTSPESSQRSSFRSYLMYKTIAEEEPEPELKEESTVKQNPTVPAAATSTPPARSLREILSSYEPAQIQWNPNLPPPRSAPAPESGPVEMLAPPPVPDRAERSSAPPMSASPIAYPHLAAGSLAHSNSRRSQMSRRSQRSQRSQRSRAGLPDDAIFIAGDNGDDPYTIFRWPESTPRNSICPPR</sequence>
<protein>
    <submittedName>
        <fullName evidence="3">Uncharacterized protein</fullName>
    </submittedName>
</protein>
<feature type="region of interest" description="Disordered" evidence="1">
    <location>
        <begin position="318"/>
        <end position="434"/>
    </location>
</feature>
<organism evidence="3 4">
    <name type="scientific">Corynespora cassiicola Philippines</name>
    <dbReference type="NCBI Taxonomy" id="1448308"/>
    <lineage>
        <taxon>Eukaryota</taxon>
        <taxon>Fungi</taxon>
        <taxon>Dikarya</taxon>
        <taxon>Ascomycota</taxon>
        <taxon>Pezizomycotina</taxon>
        <taxon>Dothideomycetes</taxon>
        <taxon>Pleosporomycetidae</taxon>
        <taxon>Pleosporales</taxon>
        <taxon>Corynesporascaceae</taxon>
        <taxon>Corynespora</taxon>
    </lineage>
</organism>
<gene>
    <name evidence="3" type="ORF">BS50DRAFT_634512</name>
</gene>
<dbReference type="Proteomes" id="UP000240883">
    <property type="component" value="Unassembled WGS sequence"/>
</dbReference>
<feature type="compositionally biased region" description="Low complexity" evidence="1">
    <location>
        <begin position="291"/>
        <end position="303"/>
    </location>
</feature>
<keyword evidence="4" id="KW-1185">Reference proteome</keyword>
<feature type="region of interest" description="Disordered" evidence="1">
    <location>
        <begin position="198"/>
        <end position="225"/>
    </location>
</feature>
<keyword evidence="2" id="KW-1133">Transmembrane helix</keyword>
<evidence type="ECO:0000256" key="1">
    <source>
        <dbReference type="SAM" id="MobiDB-lite"/>
    </source>
</evidence>
<reference evidence="3 4" key="1">
    <citation type="journal article" date="2018" name="Front. Microbiol.">
        <title>Genome-Wide Analysis of Corynespora cassiicola Leaf Fall Disease Putative Effectors.</title>
        <authorList>
            <person name="Lopez D."/>
            <person name="Ribeiro S."/>
            <person name="Label P."/>
            <person name="Fumanal B."/>
            <person name="Venisse J.S."/>
            <person name="Kohler A."/>
            <person name="de Oliveira R.R."/>
            <person name="Labutti K."/>
            <person name="Lipzen A."/>
            <person name="Lail K."/>
            <person name="Bauer D."/>
            <person name="Ohm R.A."/>
            <person name="Barry K.W."/>
            <person name="Spatafora J."/>
            <person name="Grigoriev I.V."/>
            <person name="Martin F.M."/>
            <person name="Pujade-Renaud V."/>
        </authorList>
    </citation>
    <scope>NUCLEOTIDE SEQUENCE [LARGE SCALE GENOMIC DNA]</scope>
    <source>
        <strain evidence="3 4">Philippines</strain>
    </source>
</reference>
<evidence type="ECO:0000313" key="4">
    <source>
        <dbReference type="Proteomes" id="UP000240883"/>
    </source>
</evidence>
<feature type="compositionally biased region" description="Low complexity" evidence="1">
    <location>
        <begin position="254"/>
        <end position="265"/>
    </location>
</feature>
<evidence type="ECO:0000313" key="3">
    <source>
        <dbReference type="EMBL" id="PSN67082.1"/>
    </source>
</evidence>